<dbReference type="InterPro" id="IPR009324">
    <property type="entry name" value="DUF981"/>
</dbReference>
<sequence>MTIDWAATQMYNTTMAVVTGVALLLIIQFLNKIKKGQVEQLEGWAVGFGAMGFILTLTGAHMTLTWPLAEVGFPFDDIIFGEPTLVLGVILLGIAVLLWRKANTYTKAGVNDKATLAKHLQKDIASLMRPLAWIGAAMGGALISIAIAGITYQLFAAPPEEPISGAFAAYPMVEATFISGLYAITGIGAICFPFVLKTHQLFSSSLYKILIICWKIAGYVFVLFGIMNFFTHIGLIVNTM</sequence>
<keyword evidence="3" id="KW-1185">Reference proteome</keyword>
<feature type="transmembrane region" description="Helical" evidence="1">
    <location>
        <begin position="43"/>
        <end position="66"/>
    </location>
</feature>
<feature type="transmembrane region" description="Helical" evidence="1">
    <location>
        <begin position="216"/>
        <end position="237"/>
    </location>
</feature>
<keyword evidence="1" id="KW-1133">Transmembrane helix</keyword>
<keyword evidence="1" id="KW-0472">Membrane</keyword>
<keyword evidence="1" id="KW-0812">Transmembrane</keyword>
<dbReference type="OrthoDB" id="1420765at2"/>
<evidence type="ECO:0000256" key="1">
    <source>
        <dbReference type="SAM" id="Phobius"/>
    </source>
</evidence>
<proteinExistence type="predicted"/>
<feature type="transmembrane region" description="Helical" evidence="1">
    <location>
        <begin position="175"/>
        <end position="196"/>
    </location>
</feature>
<dbReference type="AlphaFoldDB" id="A0A366DYY3"/>
<protein>
    <submittedName>
        <fullName evidence="2">Uncharacterized protein DUF981</fullName>
    </submittedName>
</protein>
<dbReference type="STRING" id="200904.GCA_900168775_02791"/>
<feature type="transmembrane region" description="Helical" evidence="1">
    <location>
        <begin position="131"/>
        <end position="155"/>
    </location>
</feature>
<organism evidence="2 3">
    <name type="scientific">Paraliobacillus ryukyuensis</name>
    <dbReference type="NCBI Taxonomy" id="200904"/>
    <lineage>
        <taxon>Bacteria</taxon>
        <taxon>Bacillati</taxon>
        <taxon>Bacillota</taxon>
        <taxon>Bacilli</taxon>
        <taxon>Bacillales</taxon>
        <taxon>Bacillaceae</taxon>
        <taxon>Paraliobacillus</taxon>
    </lineage>
</organism>
<feature type="transmembrane region" description="Helical" evidence="1">
    <location>
        <begin position="12"/>
        <end position="31"/>
    </location>
</feature>
<evidence type="ECO:0000313" key="3">
    <source>
        <dbReference type="Proteomes" id="UP000252254"/>
    </source>
</evidence>
<feature type="transmembrane region" description="Helical" evidence="1">
    <location>
        <begin position="78"/>
        <end position="99"/>
    </location>
</feature>
<gene>
    <name evidence="2" type="ORF">DES48_10818</name>
</gene>
<name>A0A366DYY3_9BACI</name>
<reference evidence="2 3" key="1">
    <citation type="submission" date="2018-06" db="EMBL/GenBank/DDBJ databases">
        <title>Genomic Encyclopedia of Type Strains, Phase IV (KMG-IV): sequencing the most valuable type-strain genomes for metagenomic binning, comparative biology and taxonomic classification.</title>
        <authorList>
            <person name="Goeker M."/>
        </authorList>
    </citation>
    <scope>NUCLEOTIDE SEQUENCE [LARGE SCALE GENOMIC DNA]</scope>
    <source>
        <strain evidence="2 3">DSM 15140</strain>
    </source>
</reference>
<dbReference type="Pfam" id="PF06168">
    <property type="entry name" value="DUF981"/>
    <property type="match status" value="1"/>
</dbReference>
<dbReference type="Proteomes" id="UP000252254">
    <property type="component" value="Unassembled WGS sequence"/>
</dbReference>
<dbReference type="EMBL" id="QNRI01000008">
    <property type="protein sequence ID" value="RBO95310.1"/>
    <property type="molecule type" value="Genomic_DNA"/>
</dbReference>
<evidence type="ECO:0000313" key="2">
    <source>
        <dbReference type="EMBL" id="RBO95310.1"/>
    </source>
</evidence>
<comment type="caution">
    <text evidence="2">The sequence shown here is derived from an EMBL/GenBank/DDBJ whole genome shotgun (WGS) entry which is preliminary data.</text>
</comment>
<accession>A0A366DYY3</accession>